<dbReference type="NCBIfam" id="TIGR01070">
    <property type="entry name" value="mutS1"/>
    <property type="match status" value="1"/>
</dbReference>
<dbReference type="CDD" id="cd03284">
    <property type="entry name" value="ABC_MutS1"/>
    <property type="match status" value="1"/>
</dbReference>
<dbReference type="InterPro" id="IPR007861">
    <property type="entry name" value="DNA_mismatch_repair_MutS_clamp"/>
</dbReference>
<dbReference type="SMART" id="SM00534">
    <property type="entry name" value="MUTSac"/>
    <property type="match status" value="1"/>
</dbReference>
<keyword evidence="3 9" id="KW-0547">Nucleotide-binding</keyword>
<dbReference type="NCBIfam" id="NF003810">
    <property type="entry name" value="PRK05399.1"/>
    <property type="match status" value="1"/>
</dbReference>
<dbReference type="SUPFAM" id="SSF52540">
    <property type="entry name" value="P-loop containing nucleoside triphosphate hydrolases"/>
    <property type="match status" value="1"/>
</dbReference>
<evidence type="ECO:0000256" key="6">
    <source>
        <dbReference type="ARBA" id="ARBA00023125"/>
    </source>
</evidence>
<dbReference type="GO" id="GO:0030983">
    <property type="term" value="F:mismatched DNA binding"/>
    <property type="evidence" value="ECO:0007669"/>
    <property type="project" value="InterPro"/>
</dbReference>
<dbReference type="FunFam" id="3.40.50.300:FF:000870">
    <property type="entry name" value="MutS protein homolog 4"/>
    <property type="match status" value="1"/>
</dbReference>
<feature type="compositionally biased region" description="Low complexity" evidence="11">
    <location>
        <begin position="898"/>
        <end position="909"/>
    </location>
</feature>
<dbReference type="AlphaFoldDB" id="A0A956N9H3"/>
<dbReference type="Proteomes" id="UP000739538">
    <property type="component" value="Unassembled WGS sequence"/>
</dbReference>
<dbReference type="EMBL" id="JAGQHS010000015">
    <property type="protein sequence ID" value="MCA9755064.1"/>
    <property type="molecule type" value="Genomic_DNA"/>
</dbReference>
<dbReference type="SUPFAM" id="SSF48334">
    <property type="entry name" value="DNA repair protein MutS, domain III"/>
    <property type="match status" value="1"/>
</dbReference>
<dbReference type="GO" id="GO:0003684">
    <property type="term" value="F:damaged DNA binding"/>
    <property type="evidence" value="ECO:0007669"/>
    <property type="project" value="UniProtKB-UniRule"/>
</dbReference>
<dbReference type="GO" id="GO:0005524">
    <property type="term" value="F:ATP binding"/>
    <property type="evidence" value="ECO:0007669"/>
    <property type="project" value="UniProtKB-UniRule"/>
</dbReference>
<dbReference type="InterPro" id="IPR036187">
    <property type="entry name" value="DNA_mismatch_repair_MutS_sf"/>
</dbReference>
<comment type="similarity">
    <text evidence="1 9 10">Belongs to the DNA mismatch repair MutS family.</text>
</comment>
<dbReference type="Pfam" id="PF01624">
    <property type="entry name" value="MutS_I"/>
    <property type="match status" value="1"/>
</dbReference>
<dbReference type="PANTHER" id="PTHR11361">
    <property type="entry name" value="DNA MISMATCH REPAIR PROTEIN MUTS FAMILY MEMBER"/>
    <property type="match status" value="1"/>
</dbReference>
<evidence type="ECO:0000256" key="11">
    <source>
        <dbReference type="SAM" id="MobiDB-lite"/>
    </source>
</evidence>
<dbReference type="InterPro" id="IPR036678">
    <property type="entry name" value="MutS_con_dom_sf"/>
</dbReference>
<organism evidence="13 14">
    <name type="scientific">Eiseniibacteriota bacterium</name>
    <dbReference type="NCBI Taxonomy" id="2212470"/>
    <lineage>
        <taxon>Bacteria</taxon>
        <taxon>Candidatus Eiseniibacteriota</taxon>
    </lineage>
</organism>
<name>A0A956N9H3_UNCEI</name>
<dbReference type="HAMAP" id="MF_00096">
    <property type="entry name" value="MutS"/>
    <property type="match status" value="1"/>
</dbReference>
<evidence type="ECO:0000256" key="9">
    <source>
        <dbReference type="HAMAP-Rule" id="MF_00096"/>
    </source>
</evidence>
<dbReference type="InterPro" id="IPR016151">
    <property type="entry name" value="DNA_mismatch_repair_MutS_N"/>
</dbReference>
<evidence type="ECO:0000313" key="13">
    <source>
        <dbReference type="EMBL" id="MCA9755064.1"/>
    </source>
</evidence>
<evidence type="ECO:0000256" key="3">
    <source>
        <dbReference type="ARBA" id="ARBA00022741"/>
    </source>
</evidence>
<evidence type="ECO:0000256" key="10">
    <source>
        <dbReference type="RuleBase" id="RU003756"/>
    </source>
</evidence>
<dbReference type="InterPro" id="IPR007695">
    <property type="entry name" value="DNA_mismatch_repair_MutS-lik_N"/>
</dbReference>
<dbReference type="InterPro" id="IPR007696">
    <property type="entry name" value="DNA_mismatch_repair_MutS_core"/>
</dbReference>
<feature type="binding site" evidence="9">
    <location>
        <begin position="639"/>
        <end position="646"/>
    </location>
    <ligand>
        <name>ATP</name>
        <dbReference type="ChEBI" id="CHEBI:30616"/>
    </ligand>
</feature>
<keyword evidence="4 9" id="KW-0227">DNA damage</keyword>
<evidence type="ECO:0000256" key="8">
    <source>
        <dbReference type="ARBA" id="ARBA00024647"/>
    </source>
</evidence>
<dbReference type="Pfam" id="PF05188">
    <property type="entry name" value="MutS_II"/>
    <property type="match status" value="1"/>
</dbReference>
<dbReference type="SUPFAM" id="SSF55271">
    <property type="entry name" value="DNA repair protein MutS, domain I"/>
    <property type="match status" value="1"/>
</dbReference>
<evidence type="ECO:0000256" key="2">
    <source>
        <dbReference type="ARBA" id="ARBA00021982"/>
    </source>
</evidence>
<keyword evidence="7 9" id="KW-0234">DNA repair</keyword>
<protein>
    <recommendedName>
        <fullName evidence="2 9">DNA mismatch repair protein MutS</fullName>
    </recommendedName>
</protein>
<evidence type="ECO:0000256" key="5">
    <source>
        <dbReference type="ARBA" id="ARBA00022840"/>
    </source>
</evidence>
<dbReference type="InterPro" id="IPR005748">
    <property type="entry name" value="DNA_mismatch_repair_MutS"/>
</dbReference>
<dbReference type="GO" id="GO:0006298">
    <property type="term" value="P:mismatch repair"/>
    <property type="evidence" value="ECO:0007669"/>
    <property type="project" value="UniProtKB-UniRule"/>
</dbReference>
<dbReference type="SUPFAM" id="SSF53150">
    <property type="entry name" value="DNA repair protein MutS, domain II"/>
    <property type="match status" value="1"/>
</dbReference>
<dbReference type="SMART" id="SM00533">
    <property type="entry name" value="MUTSd"/>
    <property type="match status" value="1"/>
</dbReference>
<feature type="compositionally biased region" description="Low complexity" evidence="11">
    <location>
        <begin position="842"/>
        <end position="867"/>
    </location>
</feature>
<proteinExistence type="inferred from homology"/>
<evidence type="ECO:0000256" key="7">
    <source>
        <dbReference type="ARBA" id="ARBA00023204"/>
    </source>
</evidence>
<comment type="caution">
    <text evidence="13">The sequence shown here is derived from an EMBL/GenBank/DDBJ whole genome shotgun (WGS) entry which is preliminary data.</text>
</comment>
<dbReference type="Pfam" id="PF00488">
    <property type="entry name" value="MutS_V"/>
    <property type="match status" value="1"/>
</dbReference>
<dbReference type="GO" id="GO:0140664">
    <property type="term" value="F:ATP-dependent DNA damage sensor activity"/>
    <property type="evidence" value="ECO:0007669"/>
    <property type="project" value="InterPro"/>
</dbReference>
<feature type="region of interest" description="Disordered" evidence="11">
    <location>
        <begin position="825"/>
        <end position="937"/>
    </location>
</feature>
<dbReference type="PROSITE" id="PS00486">
    <property type="entry name" value="DNA_MISMATCH_REPAIR_2"/>
    <property type="match status" value="1"/>
</dbReference>
<dbReference type="InterPro" id="IPR045076">
    <property type="entry name" value="MutS"/>
</dbReference>
<dbReference type="GO" id="GO:0005829">
    <property type="term" value="C:cytosol"/>
    <property type="evidence" value="ECO:0007669"/>
    <property type="project" value="TreeGrafter"/>
</dbReference>
<gene>
    <name evidence="9 13" type="primary">mutS</name>
    <name evidence="13" type="ORF">KDA27_04615</name>
</gene>
<evidence type="ECO:0000259" key="12">
    <source>
        <dbReference type="PROSITE" id="PS00486"/>
    </source>
</evidence>
<keyword evidence="5 9" id="KW-0067">ATP-binding</keyword>
<evidence type="ECO:0000256" key="4">
    <source>
        <dbReference type="ARBA" id="ARBA00022763"/>
    </source>
</evidence>
<dbReference type="PIRSF" id="PIRSF037677">
    <property type="entry name" value="DNA_mis_repair_Msh6"/>
    <property type="match status" value="1"/>
</dbReference>
<dbReference type="Gene3D" id="3.30.420.110">
    <property type="entry name" value="MutS, connector domain"/>
    <property type="match status" value="1"/>
</dbReference>
<dbReference type="Gene3D" id="3.40.1170.10">
    <property type="entry name" value="DNA repair protein MutS, domain I"/>
    <property type="match status" value="1"/>
</dbReference>
<evidence type="ECO:0000313" key="14">
    <source>
        <dbReference type="Proteomes" id="UP000739538"/>
    </source>
</evidence>
<accession>A0A956N9H3</accession>
<dbReference type="InterPro" id="IPR017261">
    <property type="entry name" value="DNA_mismatch_repair_MutS/MSH"/>
</dbReference>
<keyword evidence="6 9" id="KW-0238">DNA-binding</keyword>
<dbReference type="Pfam" id="PF05190">
    <property type="entry name" value="MutS_IV"/>
    <property type="match status" value="1"/>
</dbReference>
<dbReference type="InterPro" id="IPR027417">
    <property type="entry name" value="P-loop_NTPase"/>
</dbReference>
<dbReference type="Gene3D" id="1.10.1420.10">
    <property type="match status" value="2"/>
</dbReference>
<sequence>MSKGATGRVAQTPMMAQYLRAKAEHPDAILLFRMGDFYETFFEDAEVLSRVTSIVLTSRNAGDPDPIPLAGFPWHSAEGHIAKLLAAGYRVAICEQVEEPGAGKKLLERKVVEVLSPGTALADSQLDASANNYLVALHADGDRFGIAIGDVSTGELWLGDLSESDAEEEIVRTQPAEILWTSDTHERVQRWLVRLERSPFQTELDVWRFGKEKGRRALEDHLGVATLDGFECGDLGPGLAAGGALLEYVRAQKQSELRHWNRIRRLRPGAGLVLDESTLRSLEILDPMPGATREATLVHVLDRTRTASGARRLRQELRRPSTDRNEILRRQDAIEALRPEAARGRLRDALGHTADVERILARLHCQRVSPRDLGALRSTLLYIPEITELIDELDPTRDILPWIEGDPEDGGIEPGDESEAFRAGRLGRELDAALADELPSGLGDGGVFRDSWDETLAESRSLARDAKGWIARLQQKEREETGIPNLKVGFNRVFGYFLEVTKAQHDKVPDHYQRKQTLVSAERYITPELKEFEEKVLGAEETAVRRERELWNALVARISEETTVLQSLSRQIAALDFLQSLADVSMRGGWVRPEIEEGPILELEDARHPVVERAIGSDRFIANDTHLDREERQLAILTGPNMAGKSTFLRQVGLLVVLAQIGCYLPVTSAKVGLCDRVFTRVGAQDSLARGQSTFLLEMVETSRILHHATERSLVLLDEVGRGTSTYDGLAIAWAVAEAISAEGTPRPRTIFATHFHELTILADRRPGVHNLNVQVKEWGDEIVFVRKVVPGGADRSYGIHVAQLAGIPDEVIGRAREVLAELEHEGRNRSARVAPGSSVRGFSPGTPGGPSPTAGLSAPGGPSPATRSSAPGGAPLERSGDVGVDLSGSPAGSTRNAPGGASPGASSGASGGAGEPGVPRQGGVRSQLSLFAPPEPEWVRELRRLDLDRLAPIQAWELLRRWQSEAEGGEGGG</sequence>
<dbReference type="Gene3D" id="3.40.50.300">
    <property type="entry name" value="P-loop containing nucleotide triphosphate hydrolases"/>
    <property type="match status" value="1"/>
</dbReference>
<feature type="domain" description="DNA mismatch repair proteins mutS family" evidence="12">
    <location>
        <begin position="713"/>
        <end position="729"/>
    </location>
</feature>
<comment type="function">
    <text evidence="8 9">This protein is involved in the repair of mismatches in DNA. It is possible that it carries out the mismatch recognition step. This protein has a weak ATPase activity.</text>
</comment>
<dbReference type="InterPro" id="IPR000432">
    <property type="entry name" value="DNA_mismatch_repair_MutS_C"/>
</dbReference>
<dbReference type="Pfam" id="PF05192">
    <property type="entry name" value="MutS_III"/>
    <property type="match status" value="1"/>
</dbReference>
<reference evidence="13" key="1">
    <citation type="submission" date="2020-04" db="EMBL/GenBank/DDBJ databases">
        <authorList>
            <person name="Zhang T."/>
        </authorList>
    </citation>
    <scope>NUCLEOTIDE SEQUENCE</scope>
    <source>
        <strain evidence="13">HKST-UBA02</strain>
    </source>
</reference>
<dbReference type="InterPro" id="IPR007860">
    <property type="entry name" value="DNA_mmatch_repair_MutS_con_dom"/>
</dbReference>
<evidence type="ECO:0000256" key="1">
    <source>
        <dbReference type="ARBA" id="ARBA00006271"/>
    </source>
</evidence>
<reference evidence="13" key="2">
    <citation type="journal article" date="2021" name="Microbiome">
        <title>Successional dynamics and alternative stable states in a saline activated sludge microbial community over 9 years.</title>
        <authorList>
            <person name="Wang Y."/>
            <person name="Ye J."/>
            <person name="Ju F."/>
            <person name="Liu L."/>
            <person name="Boyd J.A."/>
            <person name="Deng Y."/>
            <person name="Parks D.H."/>
            <person name="Jiang X."/>
            <person name="Yin X."/>
            <person name="Woodcroft B.J."/>
            <person name="Tyson G.W."/>
            <person name="Hugenholtz P."/>
            <person name="Polz M.F."/>
            <person name="Zhang T."/>
        </authorList>
    </citation>
    <scope>NUCLEOTIDE SEQUENCE</scope>
    <source>
        <strain evidence="13">HKST-UBA02</strain>
    </source>
</reference>
<dbReference type="PANTHER" id="PTHR11361:SF34">
    <property type="entry name" value="DNA MISMATCH REPAIR PROTEIN MSH1, MITOCHONDRIAL"/>
    <property type="match status" value="1"/>
</dbReference>